<reference evidence="2 3" key="3">
    <citation type="journal article" date="2013" name="Rice">
        <title>Improvement of the Oryza sativa Nipponbare reference genome using next generation sequence and optical map data.</title>
        <authorList>
            <person name="Kawahara Y."/>
            <person name="de la Bastide M."/>
            <person name="Hamilton J.P."/>
            <person name="Kanamori H."/>
            <person name="McCombie W.R."/>
            <person name="Ouyang S."/>
            <person name="Schwartz D.C."/>
            <person name="Tanaka T."/>
            <person name="Wu J."/>
            <person name="Zhou S."/>
            <person name="Childs K.L."/>
            <person name="Davidson R.M."/>
            <person name="Lin H."/>
            <person name="Quesada-Ocampo L."/>
            <person name="Vaillancourt B."/>
            <person name="Sakai H."/>
            <person name="Lee S.S."/>
            <person name="Kim J."/>
            <person name="Numa H."/>
            <person name="Itoh T."/>
            <person name="Buell C.R."/>
            <person name="Matsumoto T."/>
        </authorList>
    </citation>
    <scope>NUCLEOTIDE SEQUENCE [LARGE SCALE GENOMIC DNA]</scope>
    <source>
        <strain evidence="3">cv. Nipponbare</strain>
    </source>
</reference>
<evidence type="ECO:0000313" key="2">
    <source>
        <dbReference type="EMBL" id="BAT02341.1"/>
    </source>
</evidence>
<dbReference type="Proteomes" id="UP000059680">
    <property type="component" value="Chromosome 7"/>
</dbReference>
<proteinExistence type="predicted"/>
<evidence type="ECO:0000313" key="3">
    <source>
        <dbReference type="Proteomes" id="UP000059680"/>
    </source>
</evidence>
<dbReference type="AlphaFoldDB" id="A0A0P0X8W4"/>
<gene>
    <name evidence="2" type="ordered locus">Os07g0581400</name>
    <name evidence="2" type="ORF">OSNPB_070581400</name>
</gene>
<reference evidence="2 3" key="2">
    <citation type="journal article" date="2013" name="Plant Cell Physiol.">
        <title>Rice Annotation Project Database (RAP-DB): an integrative and interactive database for rice genomics.</title>
        <authorList>
            <person name="Sakai H."/>
            <person name="Lee S.S."/>
            <person name="Tanaka T."/>
            <person name="Numa H."/>
            <person name="Kim J."/>
            <person name="Kawahara Y."/>
            <person name="Wakimoto H."/>
            <person name="Yang C.C."/>
            <person name="Iwamoto M."/>
            <person name="Abe T."/>
            <person name="Yamada Y."/>
            <person name="Muto A."/>
            <person name="Inokuchi H."/>
            <person name="Ikemura T."/>
            <person name="Matsumoto T."/>
            <person name="Sasaki T."/>
            <person name="Itoh T."/>
        </authorList>
    </citation>
    <scope>NUCLEOTIDE SEQUENCE [LARGE SCALE GENOMIC DNA]</scope>
    <source>
        <strain evidence="3">cv. Nipponbare</strain>
    </source>
</reference>
<sequence length="88" mass="10105">MLYVVLISQMFFHGCVQVYLFFNTLSYVPCITMLLLCFILISHIFSRLCKCVPSIMLLLCFVKKKPISIYKAGYKSGYRLCSDLSLSS</sequence>
<keyword evidence="1" id="KW-0812">Transmembrane</keyword>
<evidence type="ECO:0000256" key="1">
    <source>
        <dbReference type="SAM" id="Phobius"/>
    </source>
</evidence>
<protein>
    <submittedName>
        <fullName evidence="2">Os07g0581400 protein</fullName>
    </submittedName>
</protein>
<reference evidence="3" key="1">
    <citation type="journal article" date="2005" name="Nature">
        <title>The map-based sequence of the rice genome.</title>
        <authorList>
            <consortium name="International rice genome sequencing project (IRGSP)"/>
            <person name="Matsumoto T."/>
            <person name="Wu J."/>
            <person name="Kanamori H."/>
            <person name="Katayose Y."/>
            <person name="Fujisawa M."/>
            <person name="Namiki N."/>
            <person name="Mizuno H."/>
            <person name="Yamamoto K."/>
            <person name="Antonio B.A."/>
            <person name="Baba T."/>
            <person name="Sakata K."/>
            <person name="Nagamura Y."/>
            <person name="Aoki H."/>
            <person name="Arikawa K."/>
            <person name="Arita K."/>
            <person name="Bito T."/>
            <person name="Chiden Y."/>
            <person name="Fujitsuka N."/>
            <person name="Fukunaka R."/>
            <person name="Hamada M."/>
            <person name="Harada C."/>
            <person name="Hayashi A."/>
            <person name="Hijishita S."/>
            <person name="Honda M."/>
            <person name="Hosokawa S."/>
            <person name="Ichikawa Y."/>
            <person name="Idonuma A."/>
            <person name="Iijima M."/>
            <person name="Ikeda M."/>
            <person name="Ikeno M."/>
            <person name="Ito K."/>
            <person name="Ito S."/>
            <person name="Ito T."/>
            <person name="Ito Y."/>
            <person name="Ito Y."/>
            <person name="Iwabuchi A."/>
            <person name="Kamiya K."/>
            <person name="Karasawa W."/>
            <person name="Kurita K."/>
            <person name="Katagiri S."/>
            <person name="Kikuta A."/>
            <person name="Kobayashi H."/>
            <person name="Kobayashi N."/>
            <person name="Machita K."/>
            <person name="Maehara T."/>
            <person name="Masukawa M."/>
            <person name="Mizubayashi T."/>
            <person name="Mukai Y."/>
            <person name="Nagasaki H."/>
            <person name="Nagata Y."/>
            <person name="Naito S."/>
            <person name="Nakashima M."/>
            <person name="Nakama Y."/>
            <person name="Nakamichi Y."/>
            <person name="Nakamura M."/>
            <person name="Meguro A."/>
            <person name="Negishi M."/>
            <person name="Ohta I."/>
            <person name="Ohta T."/>
            <person name="Okamoto M."/>
            <person name="Ono N."/>
            <person name="Saji S."/>
            <person name="Sakaguchi M."/>
            <person name="Sakai K."/>
            <person name="Shibata M."/>
            <person name="Shimokawa T."/>
            <person name="Song J."/>
            <person name="Takazaki Y."/>
            <person name="Terasawa K."/>
            <person name="Tsugane M."/>
            <person name="Tsuji K."/>
            <person name="Ueda S."/>
            <person name="Waki K."/>
            <person name="Yamagata H."/>
            <person name="Yamamoto M."/>
            <person name="Yamamoto S."/>
            <person name="Yamane H."/>
            <person name="Yoshiki S."/>
            <person name="Yoshihara R."/>
            <person name="Yukawa K."/>
            <person name="Zhong H."/>
            <person name="Yano M."/>
            <person name="Yuan Q."/>
            <person name="Ouyang S."/>
            <person name="Liu J."/>
            <person name="Jones K.M."/>
            <person name="Gansberger K."/>
            <person name="Moffat K."/>
            <person name="Hill J."/>
            <person name="Bera J."/>
            <person name="Fadrosh D."/>
            <person name="Jin S."/>
            <person name="Johri S."/>
            <person name="Kim M."/>
            <person name="Overton L."/>
            <person name="Reardon M."/>
            <person name="Tsitrin T."/>
            <person name="Vuong H."/>
            <person name="Weaver B."/>
            <person name="Ciecko A."/>
            <person name="Tallon L."/>
            <person name="Jackson J."/>
            <person name="Pai G."/>
            <person name="Aken S.V."/>
            <person name="Utterback T."/>
            <person name="Reidmuller S."/>
            <person name="Feldblyum T."/>
            <person name="Hsiao J."/>
            <person name="Zismann V."/>
            <person name="Iobst S."/>
            <person name="de Vazeille A.R."/>
            <person name="Buell C.R."/>
            <person name="Ying K."/>
            <person name="Li Y."/>
            <person name="Lu T."/>
            <person name="Huang Y."/>
            <person name="Zhao Q."/>
            <person name="Feng Q."/>
            <person name="Zhang L."/>
            <person name="Zhu J."/>
            <person name="Weng Q."/>
            <person name="Mu J."/>
            <person name="Lu Y."/>
            <person name="Fan D."/>
            <person name="Liu Y."/>
            <person name="Guan J."/>
            <person name="Zhang Y."/>
            <person name="Yu S."/>
            <person name="Liu X."/>
            <person name="Zhang Y."/>
            <person name="Hong G."/>
            <person name="Han B."/>
            <person name="Choisne N."/>
            <person name="Demange N."/>
            <person name="Orjeda G."/>
            <person name="Samain S."/>
            <person name="Cattolico L."/>
            <person name="Pelletier E."/>
            <person name="Couloux A."/>
            <person name="Segurens B."/>
            <person name="Wincker P."/>
            <person name="D'Hont A."/>
            <person name="Scarpelli C."/>
            <person name="Weissenbach J."/>
            <person name="Salanoubat M."/>
            <person name="Quetier F."/>
            <person name="Yu Y."/>
            <person name="Kim H.R."/>
            <person name="Rambo T."/>
            <person name="Currie J."/>
            <person name="Collura K."/>
            <person name="Luo M."/>
            <person name="Yang T."/>
            <person name="Ammiraju J.S.S."/>
            <person name="Engler F."/>
            <person name="Soderlund C."/>
            <person name="Wing R.A."/>
            <person name="Palmer L.E."/>
            <person name="de la Bastide M."/>
            <person name="Spiegel L."/>
            <person name="Nascimento L."/>
            <person name="Zutavern T."/>
            <person name="O'Shaughnessy A."/>
            <person name="Dike S."/>
            <person name="Dedhia N."/>
            <person name="Preston R."/>
            <person name="Balija V."/>
            <person name="McCombie W.R."/>
            <person name="Chow T."/>
            <person name="Chen H."/>
            <person name="Chung M."/>
            <person name="Chen C."/>
            <person name="Shaw J."/>
            <person name="Wu H."/>
            <person name="Hsiao K."/>
            <person name="Chao Y."/>
            <person name="Chu M."/>
            <person name="Cheng C."/>
            <person name="Hour A."/>
            <person name="Lee P."/>
            <person name="Lin S."/>
            <person name="Lin Y."/>
            <person name="Liou J."/>
            <person name="Liu S."/>
            <person name="Hsing Y."/>
            <person name="Raghuvanshi S."/>
            <person name="Mohanty A."/>
            <person name="Bharti A.K."/>
            <person name="Gaur A."/>
            <person name="Gupta V."/>
            <person name="Kumar D."/>
            <person name="Ravi V."/>
            <person name="Vij S."/>
            <person name="Kapur A."/>
            <person name="Khurana P."/>
            <person name="Khurana P."/>
            <person name="Khurana J.P."/>
            <person name="Tyagi A.K."/>
            <person name="Gaikwad K."/>
            <person name="Singh A."/>
            <person name="Dalal V."/>
            <person name="Srivastava S."/>
            <person name="Dixit A."/>
            <person name="Pal A.K."/>
            <person name="Ghazi I.A."/>
            <person name="Yadav M."/>
            <person name="Pandit A."/>
            <person name="Bhargava A."/>
            <person name="Sureshbabu K."/>
            <person name="Batra K."/>
            <person name="Sharma T.R."/>
            <person name="Mohapatra T."/>
            <person name="Singh N.K."/>
            <person name="Messing J."/>
            <person name="Nelson A.B."/>
            <person name="Fuks G."/>
            <person name="Kavchok S."/>
            <person name="Keizer G."/>
            <person name="Linton E."/>
            <person name="Llaca V."/>
            <person name="Song R."/>
            <person name="Tanyolac B."/>
            <person name="Young S."/>
            <person name="Ho-Il K."/>
            <person name="Hahn J.H."/>
            <person name="Sangsakoo G."/>
            <person name="Vanavichit A."/>
            <person name="de Mattos Luiz.A.T."/>
            <person name="Zimmer P.D."/>
            <person name="Malone G."/>
            <person name="Dellagostin O."/>
            <person name="de Oliveira A.C."/>
            <person name="Bevan M."/>
            <person name="Bancroft I."/>
            <person name="Minx P."/>
            <person name="Cordum H."/>
            <person name="Wilson R."/>
            <person name="Cheng Z."/>
            <person name="Jin W."/>
            <person name="Jiang J."/>
            <person name="Leong S.A."/>
            <person name="Iwama H."/>
            <person name="Gojobori T."/>
            <person name="Itoh T."/>
            <person name="Niimura Y."/>
            <person name="Fujii Y."/>
            <person name="Habara T."/>
            <person name="Sakai H."/>
            <person name="Sato Y."/>
            <person name="Wilson G."/>
            <person name="Kumar K."/>
            <person name="McCouch S."/>
            <person name="Juretic N."/>
            <person name="Hoen D."/>
            <person name="Wright S."/>
            <person name="Bruskiewich R."/>
            <person name="Bureau T."/>
            <person name="Miyao A."/>
            <person name="Hirochika H."/>
            <person name="Nishikawa T."/>
            <person name="Kadowaki K."/>
            <person name="Sugiura M."/>
            <person name="Burr B."/>
            <person name="Sasaki T."/>
        </authorList>
    </citation>
    <scope>NUCLEOTIDE SEQUENCE [LARGE SCALE GENOMIC DNA]</scope>
    <source>
        <strain evidence="3">cv. Nipponbare</strain>
    </source>
</reference>
<keyword evidence="3" id="KW-1185">Reference proteome</keyword>
<dbReference type="SMR" id="A0A0P0X8W4"/>
<dbReference type="InParanoid" id="A0A0P0X8W4"/>
<keyword evidence="1" id="KW-0472">Membrane</keyword>
<accession>A0A0P0X8W4</accession>
<name>A0A0P0X8W4_ORYSJ</name>
<feature type="transmembrane region" description="Helical" evidence="1">
    <location>
        <begin position="20"/>
        <end position="41"/>
    </location>
</feature>
<dbReference type="PaxDb" id="39947-A0A0P0X8W4"/>
<organism evidence="2 3">
    <name type="scientific">Oryza sativa subsp. japonica</name>
    <name type="common">Rice</name>
    <dbReference type="NCBI Taxonomy" id="39947"/>
    <lineage>
        <taxon>Eukaryota</taxon>
        <taxon>Viridiplantae</taxon>
        <taxon>Streptophyta</taxon>
        <taxon>Embryophyta</taxon>
        <taxon>Tracheophyta</taxon>
        <taxon>Spermatophyta</taxon>
        <taxon>Magnoliopsida</taxon>
        <taxon>Liliopsida</taxon>
        <taxon>Poales</taxon>
        <taxon>Poaceae</taxon>
        <taxon>BOP clade</taxon>
        <taxon>Oryzoideae</taxon>
        <taxon>Oryzeae</taxon>
        <taxon>Oryzinae</taxon>
        <taxon>Oryza</taxon>
        <taxon>Oryza sativa</taxon>
    </lineage>
</organism>
<dbReference type="EMBL" id="AP014963">
    <property type="protein sequence ID" value="BAT02341.1"/>
    <property type="molecule type" value="Genomic_DNA"/>
</dbReference>
<keyword evidence="1" id="KW-1133">Transmembrane helix</keyword>
<feature type="non-terminal residue" evidence="2">
    <location>
        <position position="88"/>
    </location>
</feature>